<name>A0A3D8QY63_9HELO</name>
<evidence type="ECO:0000259" key="9">
    <source>
        <dbReference type="PROSITE" id="PS50850"/>
    </source>
</evidence>
<evidence type="ECO:0000256" key="8">
    <source>
        <dbReference type="SAM" id="Phobius"/>
    </source>
</evidence>
<evidence type="ECO:0000256" key="3">
    <source>
        <dbReference type="ARBA" id="ARBA00022448"/>
    </source>
</evidence>
<evidence type="ECO:0000256" key="6">
    <source>
        <dbReference type="ARBA" id="ARBA00023136"/>
    </source>
</evidence>
<evidence type="ECO:0000256" key="5">
    <source>
        <dbReference type="ARBA" id="ARBA00022989"/>
    </source>
</evidence>
<keyword evidence="5 8" id="KW-1133">Transmembrane helix</keyword>
<keyword evidence="3" id="KW-0813">Transport</keyword>
<feature type="transmembrane region" description="Helical" evidence="8">
    <location>
        <begin position="61"/>
        <end position="79"/>
    </location>
</feature>
<feature type="region of interest" description="Disordered" evidence="7">
    <location>
        <begin position="29"/>
        <end position="49"/>
    </location>
</feature>
<evidence type="ECO:0000256" key="7">
    <source>
        <dbReference type="SAM" id="MobiDB-lite"/>
    </source>
</evidence>
<dbReference type="PANTHER" id="PTHR23501">
    <property type="entry name" value="MAJOR FACILITATOR SUPERFAMILY"/>
    <property type="match status" value="1"/>
</dbReference>
<dbReference type="InterPro" id="IPR036259">
    <property type="entry name" value="MFS_trans_sf"/>
</dbReference>
<keyword evidence="6 8" id="KW-0472">Membrane</keyword>
<dbReference type="InterPro" id="IPR011701">
    <property type="entry name" value="MFS"/>
</dbReference>
<dbReference type="SUPFAM" id="SSF103473">
    <property type="entry name" value="MFS general substrate transporter"/>
    <property type="match status" value="1"/>
</dbReference>
<dbReference type="Pfam" id="PF07690">
    <property type="entry name" value="MFS_1"/>
    <property type="match status" value="1"/>
</dbReference>
<organism evidence="10 11">
    <name type="scientific">Coleophoma crateriformis</name>
    <dbReference type="NCBI Taxonomy" id="565419"/>
    <lineage>
        <taxon>Eukaryota</taxon>
        <taxon>Fungi</taxon>
        <taxon>Dikarya</taxon>
        <taxon>Ascomycota</taxon>
        <taxon>Pezizomycotina</taxon>
        <taxon>Leotiomycetes</taxon>
        <taxon>Helotiales</taxon>
        <taxon>Dermateaceae</taxon>
        <taxon>Coleophoma</taxon>
    </lineage>
</organism>
<comment type="similarity">
    <text evidence="2">Belongs to the major facilitator superfamily. TCR/Tet family.</text>
</comment>
<accession>A0A3D8QY63</accession>
<gene>
    <name evidence="10" type="ORF">BP5796_09370</name>
</gene>
<dbReference type="OrthoDB" id="3472919at2759"/>
<dbReference type="Proteomes" id="UP000256328">
    <property type="component" value="Unassembled WGS sequence"/>
</dbReference>
<evidence type="ECO:0000313" key="11">
    <source>
        <dbReference type="Proteomes" id="UP000256328"/>
    </source>
</evidence>
<proteinExistence type="inferred from homology"/>
<dbReference type="AlphaFoldDB" id="A0A3D8QY63"/>
<dbReference type="Gene3D" id="1.20.1250.20">
    <property type="entry name" value="MFS general substrate transporter like domains"/>
    <property type="match status" value="1"/>
</dbReference>
<dbReference type="PANTHER" id="PTHR23501:SF12">
    <property type="entry name" value="MAJOR FACILITATOR SUPERFAMILY (MFS) PROFILE DOMAIN-CONTAINING PROTEIN-RELATED"/>
    <property type="match status" value="1"/>
</dbReference>
<comment type="subcellular location">
    <subcellularLocation>
        <location evidence="1">Membrane</location>
        <topology evidence="1">Multi-pass membrane protein</topology>
    </subcellularLocation>
</comment>
<evidence type="ECO:0000313" key="10">
    <source>
        <dbReference type="EMBL" id="RDW66621.1"/>
    </source>
</evidence>
<feature type="transmembrane region" description="Helical" evidence="8">
    <location>
        <begin position="156"/>
        <end position="177"/>
    </location>
</feature>
<dbReference type="EMBL" id="PDLN01000014">
    <property type="protein sequence ID" value="RDW66621.1"/>
    <property type="molecule type" value="Genomic_DNA"/>
</dbReference>
<evidence type="ECO:0000256" key="2">
    <source>
        <dbReference type="ARBA" id="ARBA00007520"/>
    </source>
</evidence>
<feature type="domain" description="Major facilitator superfamily (MFS) profile" evidence="9">
    <location>
        <begin position="66"/>
        <end position="226"/>
    </location>
</feature>
<comment type="caution">
    <text evidence="10">The sequence shown here is derived from an EMBL/GenBank/DDBJ whole genome shotgun (WGS) entry which is preliminary data.</text>
</comment>
<keyword evidence="4 8" id="KW-0812">Transmembrane</keyword>
<reference evidence="10 11" key="1">
    <citation type="journal article" date="2018" name="IMA Fungus">
        <title>IMA Genome-F 9: Draft genome sequence of Annulohypoxylon stygium, Aspergillus mulundensis, Berkeleyomyces basicola (syn. Thielaviopsis basicola), Ceratocystis smalleyi, two Cercospora beticola strains, Coleophoma cylindrospora, Fusarium fracticaudum, Phialophora cf. hyalina, and Morchella septimelata.</title>
        <authorList>
            <person name="Wingfield B.D."/>
            <person name="Bills G.F."/>
            <person name="Dong Y."/>
            <person name="Huang W."/>
            <person name="Nel W.J."/>
            <person name="Swalarsk-Parry B.S."/>
            <person name="Vaghefi N."/>
            <person name="Wilken P.M."/>
            <person name="An Z."/>
            <person name="de Beer Z.W."/>
            <person name="De Vos L."/>
            <person name="Chen L."/>
            <person name="Duong T.A."/>
            <person name="Gao Y."/>
            <person name="Hammerbacher A."/>
            <person name="Kikkert J.R."/>
            <person name="Li Y."/>
            <person name="Li H."/>
            <person name="Li K."/>
            <person name="Li Q."/>
            <person name="Liu X."/>
            <person name="Ma X."/>
            <person name="Naidoo K."/>
            <person name="Pethybridge S.J."/>
            <person name="Sun J."/>
            <person name="Steenkamp E.T."/>
            <person name="van der Nest M.A."/>
            <person name="van Wyk S."/>
            <person name="Wingfield M.J."/>
            <person name="Xiong C."/>
            <person name="Yue Q."/>
            <person name="Zhang X."/>
        </authorList>
    </citation>
    <scope>NUCLEOTIDE SEQUENCE [LARGE SCALE GENOMIC DNA]</scope>
    <source>
        <strain evidence="10 11">BP5796</strain>
    </source>
</reference>
<dbReference type="InterPro" id="IPR020846">
    <property type="entry name" value="MFS_dom"/>
</dbReference>
<sequence length="226" mass="24101">MAEKISEEKKPGESEFSNASIFAPSLSATAMTPGELDPPTDSIRAENATDPNSNGRTLHGFRWFLVCFSLYFSCVIYGLDTTIAADVQAAVIVTFEDIGQLTWMGTGFPLGSLCAILPWSALYTRFDMKKLIIGGTILFEVGSALCGAAPTMDALVVGRVLAGFGGSGMYIGILNYLSMLTTTKERGGYMSGMGLAWGFGAILGPVIGGGFSISSATWRWSFYINF</sequence>
<feature type="transmembrane region" description="Helical" evidence="8">
    <location>
        <begin position="189"/>
        <end position="213"/>
    </location>
</feature>
<dbReference type="PROSITE" id="PS50850">
    <property type="entry name" value="MFS"/>
    <property type="match status" value="1"/>
</dbReference>
<feature type="transmembrane region" description="Helical" evidence="8">
    <location>
        <begin position="131"/>
        <end position="150"/>
    </location>
</feature>
<evidence type="ECO:0000256" key="1">
    <source>
        <dbReference type="ARBA" id="ARBA00004141"/>
    </source>
</evidence>
<protein>
    <recommendedName>
        <fullName evidence="9">Major facilitator superfamily (MFS) profile domain-containing protein</fullName>
    </recommendedName>
</protein>
<dbReference type="GO" id="GO:0022857">
    <property type="term" value="F:transmembrane transporter activity"/>
    <property type="evidence" value="ECO:0007669"/>
    <property type="project" value="InterPro"/>
</dbReference>
<keyword evidence="11" id="KW-1185">Reference proteome</keyword>
<evidence type="ECO:0000256" key="4">
    <source>
        <dbReference type="ARBA" id="ARBA00022692"/>
    </source>
</evidence>
<dbReference type="GO" id="GO:0005886">
    <property type="term" value="C:plasma membrane"/>
    <property type="evidence" value="ECO:0007669"/>
    <property type="project" value="TreeGrafter"/>
</dbReference>
<feature type="transmembrane region" description="Helical" evidence="8">
    <location>
        <begin position="99"/>
        <end position="119"/>
    </location>
</feature>